<protein>
    <recommendedName>
        <fullName evidence="3">Phage major capsid protein E</fullName>
    </recommendedName>
</protein>
<evidence type="ECO:0008006" key="3">
    <source>
        <dbReference type="Google" id="ProtNLM"/>
    </source>
</evidence>
<sequence>MGSSQIWTEVLSPEDLTVYANHYLTDLESSGYSLSAYFLSQLVNDIFFTWKTEEDTSRLAEVRSADAETPIGSMGGGHKAMMQLPLIGQKVRINEMDQLRSFRQANTEFQEDDMTKATETVVRAVANRVEVARGDVLTTGRVRYVENGAIVDAGIGRDDEFEVTPKKHWDDPNAPALEDIIDWAMAYEDANGTKPGTIIASPKVIQKLQVNAQFRDSANTTGELTRISSGAINAVLQDQGLPAITSYSKSVRDGKGSRRILDENTLYFLPPETQSGLLGYTVWGQTVEMHSPEYQLTGLGQIAVGAWRENDPMAYWVRANCAAQPILTNPNMAMVAHVVKPGSARKPARASK</sequence>
<dbReference type="Proteomes" id="UP000249432">
    <property type="component" value="Unassembled WGS sequence"/>
</dbReference>
<gene>
    <name evidence="1" type="ORF">DI525_03850</name>
</gene>
<evidence type="ECO:0000313" key="1">
    <source>
        <dbReference type="EMBL" id="PZR05425.1"/>
    </source>
</evidence>
<dbReference type="Pfam" id="PF03864">
    <property type="entry name" value="Phage_cap_E"/>
    <property type="match status" value="1"/>
</dbReference>
<dbReference type="EMBL" id="QFRA01000006">
    <property type="protein sequence ID" value="PZR05425.1"/>
    <property type="molecule type" value="Genomic_DNA"/>
</dbReference>
<reference evidence="1 2" key="1">
    <citation type="submission" date="2017-08" db="EMBL/GenBank/DDBJ databases">
        <title>Infants hospitalized years apart are colonized by the same room-sourced microbial strains.</title>
        <authorList>
            <person name="Brooks B."/>
            <person name="Olm M.R."/>
            <person name="Firek B.A."/>
            <person name="Baker R."/>
            <person name="Thomas B.C."/>
            <person name="Morowitz M.J."/>
            <person name="Banfield J.F."/>
        </authorList>
    </citation>
    <scope>NUCLEOTIDE SEQUENCE [LARGE SCALE GENOMIC DNA]</scope>
    <source>
        <strain evidence="1">S2_003_000_R1_3</strain>
    </source>
</reference>
<dbReference type="InterPro" id="IPR053738">
    <property type="entry name" value="Lambda_capsid_assembly"/>
</dbReference>
<proteinExistence type="predicted"/>
<name>A0A2W5T1U5_9CORY</name>
<dbReference type="RefSeq" id="WP_303734472.1">
    <property type="nucleotide sequence ID" value="NZ_CAKZHK010000008.1"/>
</dbReference>
<dbReference type="Gene3D" id="3.90.1690.10">
    <property type="entry name" value="phage-related protein like domain"/>
    <property type="match status" value="1"/>
</dbReference>
<accession>A0A2W5T1U5</accession>
<organism evidence="1 2">
    <name type="scientific">Corynebacterium kroppenstedtii</name>
    <dbReference type="NCBI Taxonomy" id="161879"/>
    <lineage>
        <taxon>Bacteria</taxon>
        <taxon>Bacillati</taxon>
        <taxon>Actinomycetota</taxon>
        <taxon>Actinomycetes</taxon>
        <taxon>Mycobacteriales</taxon>
        <taxon>Corynebacteriaceae</taxon>
        <taxon>Corynebacterium</taxon>
    </lineage>
</organism>
<comment type="caution">
    <text evidence="1">The sequence shown here is derived from an EMBL/GenBank/DDBJ whole genome shotgun (WGS) entry which is preliminary data.</text>
</comment>
<dbReference type="InterPro" id="IPR005564">
    <property type="entry name" value="Major_capsid_GpE"/>
</dbReference>
<evidence type="ECO:0000313" key="2">
    <source>
        <dbReference type="Proteomes" id="UP000249432"/>
    </source>
</evidence>
<dbReference type="AlphaFoldDB" id="A0A2W5T1U5"/>